<dbReference type="AlphaFoldDB" id="A8NBE0"/>
<dbReference type="KEGG" id="cci:CC1G_10721"/>
<protein>
    <recommendedName>
        <fullName evidence="4">3'-5' exonuclease domain-containing protein</fullName>
    </recommendedName>
</protein>
<dbReference type="GO" id="GO:0003676">
    <property type="term" value="F:nucleic acid binding"/>
    <property type="evidence" value="ECO:0007669"/>
    <property type="project" value="InterPro"/>
</dbReference>
<organism evidence="2 3">
    <name type="scientific">Coprinopsis cinerea (strain Okayama-7 / 130 / ATCC MYA-4618 / FGSC 9003)</name>
    <name type="common">Inky cap fungus</name>
    <name type="synonym">Hormographiella aspergillata</name>
    <dbReference type="NCBI Taxonomy" id="240176"/>
    <lineage>
        <taxon>Eukaryota</taxon>
        <taxon>Fungi</taxon>
        <taxon>Dikarya</taxon>
        <taxon>Basidiomycota</taxon>
        <taxon>Agaricomycotina</taxon>
        <taxon>Agaricomycetes</taxon>
        <taxon>Agaricomycetidae</taxon>
        <taxon>Agaricales</taxon>
        <taxon>Agaricineae</taxon>
        <taxon>Psathyrellaceae</taxon>
        <taxon>Coprinopsis</taxon>
    </lineage>
</organism>
<gene>
    <name evidence="2" type="ORF">CC1G_10721</name>
</gene>
<dbReference type="STRING" id="240176.A8NBE0"/>
<dbReference type="EMBL" id="AACS02000009">
    <property type="protein sequence ID" value="EAU89694.2"/>
    <property type="molecule type" value="Genomic_DNA"/>
</dbReference>
<name>A8NBE0_COPC7</name>
<evidence type="ECO:0000313" key="3">
    <source>
        <dbReference type="Proteomes" id="UP000001861"/>
    </source>
</evidence>
<keyword evidence="3" id="KW-1185">Reference proteome</keyword>
<comment type="caution">
    <text evidence="2">The sequence shown here is derived from an EMBL/GenBank/DDBJ whole genome shotgun (WGS) entry which is preliminary data.</text>
</comment>
<dbReference type="OMA" id="AYRRYGP"/>
<dbReference type="HOGENOM" id="CLU_1008368_0_0_1"/>
<dbReference type="OrthoDB" id="26838at2759"/>
<dbReference type="GeneID" id="6008624"/>
<feature type="region of interest" description="Disordered" evidence="1">
    <location>
        <begin position="58"/>
        <end position="81"/>
    </location>
</feature>
<evidence type="ECO:0000256" key="1">
    <source>
        <dbReference type="SAM" id="MobiDB-lite"/>
    </source>
</evidence>
<proteinExistence type="predicted"/>
<evidence type="ECO:0000313" key="2">
    <source>
        <dbReference type="EMBL" id="EAU89694.2"/>
    </source>
</evidence>
<sequence>MSTVMSSQQGCIIRVADTVEKVEECIVDLTSTLAPAAQVLGNIAGADIPLSTSSTALGAPSSASATRVGSTTTHPAPIPNASTTHVPTIAVDLEGVKLNRYGRVCIVQMKLDVSNTVWLLDVTTLGSIAFDHADGEGRSVRWILQHPGIKKILELAVRHSNKRPTRNLNGLARSIESYLSPSPQWKQVKDAGIKLFSPPHGSYEVFEQRPLDERIMVYCAQDVTLLGVLEVVLRRWLGRFGSGWDQRVVRASEARLEEAKGSVLLVGRERAVSPQI</sequence>
<dbReference type="InParanoid" id="A8NBE0"/>
<dbReference type="Gene3D" id="3.30.420.10">
    <property type="entry name" value="Ribonuclease H-like superfamily/Ribonuclease H"/>
    <property type="match status" value="1"/>
</dbReference>
<dbReference type="RefSeq" id="XP_001832139.2">
    <property type="nucleotide sequence ID" value="XM_001832087.2"/>
</dbReference>
<dbReference type="SUPFAM" id="SSF53098">
    <property type="entry name" value="Ribonuclease H-like"/>
    <property type="match status" value="1"/>
</dbReference>
<dbReference type="InterPro" id="IPR012337">
    <property type="entry name" value="RNaseH-like_sf"/>
</dbReference>
<dbReference type="InterPro" id="IPR036397">
    <property type="entry name" value="RNaseH_sf"/>
</dbReference>
<accession>A8NBE0</accession>
<dbReference type="VEuPathDB" id="FungiDB:CC1G_10721"/>
<evidence type="ECO:0008006" key="4">
    <source>
        <dbReference type="Google" id="ProtNLM"/>
    </source>
</evidence>
<dbReference type="Proteomes" id="UP000001861">
    <property type="component" value="Unassembled WGS sequence"/>
</dbReference>
<reference evidence="2 3" key="1">
    <citation type="journal article" date="2010" name="Proc. Natl. Acad. Sci. U.S.A.">
        <title>Insights into evolution of multicellular fungi from the assembled chromosomes of the mushroom Coprinopsis cinerea (Coprinus cinereus).</title>
        <authorList>
            <person name="Stajich J.E."/>
            <person name="Wilke S.K."/>
            <person name="Ahren D."/>
            <person name="Au C.H."/>
            <person name="Birren B.W."/>
            <person name="Borodovsky M."/>
            <person name="Burns C."/>
            <person name="Canback B."/>
            <person name="Casselton L.A."/>
            <person name="Cheng C.K."/>
            <person name="Deng J."/>
            <person name="Dietrich F.S."/>
            <person name="Fargo D.C."/>
            <person name="Farman M.L."/>
            <person name="Gathman A.C."/>
            <person name="Goldberg J."/>
            <person name="Guigo R."/>
            <person name="Hoegger P.J."/>
            <person name="Hooker J.B."/>
            <person name="Huggins A."/>
            <person name="James T.Y."/>
            <person name="Kamada T."/>
            <person name="Kilaru S."/>
            <person name="Kodira C."/>
            <person name="Kues U."/>
            <person name="Kupfer D."/>
            <person name="Kwan H.S."/>
            <person name="Lomsadze A."/>
            <person name="Li W."/>
            <person name="Lilly W.W."/>
            <person name="Ma L.J."/>
            <person name="Mackey A.J."/>
            <person name="Manning G."/>
            <person name="Martin F."/>
            <person name="Muraguchi H."/>
            <person name="Natvig D.O."/>
            <person name="Palmerini H."/>
            <person name="Ramesh M.A."/>
            <person name="Rehmeyer C.J."/>
            <person name="Roe B.A."/>
            <person name="Shenoy N."/>
            <person name="Stanke M."/>
            <person name="Ter-Hovhannisyan V."/>
            <person name="Tunlid A."/>
            <person name="Velagapudi R."/>
            <person name="Vision T.J."/>
            <person name="Zeng Q."/>
            <person name="Zolan M.E."/>
            <person name="Pukkila P.J."/>
        </authorList>
    </citation>
    <scope>NUCLEOTIDE SEQUENCE [LARGE SCALE GENOMIC DNA]</scope>
    <source>
        <strain evidence="3">Okayama-7 / 130 / ATCC MYA-4618 / FGSC 9003</strain>
    </source>
</reference>
<dbReference type="PANTHER" id="PTHR43040:SF1">
    <property type="entry name" value="RIBONUCLEASE D"/>
    <property type="match status" value="1"/>
</dbReference>
<dbReference type="PANTHER" id="PTHR43040">
    <property type="entry name" value="RIBONUCLEASE D"/>
    <property type="match status" value="1"/>
</dbReference>